<dbReference type="PANTHER" id="PTHR31001:SF49">
    <property type="entry name" value="ZN(II)2CYS6 TRANSCRIPTION FACTOR (EUROFUNG)"/>
    <property type="match status" value="1"/>
</dbReference>
<feature type="compositionally biased region" description="Polar residues" evidence="3">
    <location>
        <begin position="1"/>
        <end position="22"/>
    </location>
</feature>
<comment type="subcellular location">
    <subcellularLocation>
        <location evidence="1">Nucleus</location>
    </subcellularLocation>
</comment>
<name>A0ABR0S1E5_9EURO</name>
<dbReference type="Pfam" id="PF04082">
    <property type="entry name" value="Fungal_trans"/>
    <property type="match status" value="1"/>
</dbReference>
<evidence type="ECO:0000256" key="2">
    <source>
        <dbReference type="ARBA" id="ARBA00023242"/>
    </source>
</evidence>
<evidence type="ECO:0000313" key="6">
    <source>
        <dbReference type="Proteomes" id="UP001334248"/>
    </source>
</evidence>
<dbReference type="InterPro" id="IPR050613">
    <property type="entry name" value="Sec_Metabolite_Reg"/>
</dbReference>
<evidence type="ECO:0000259" key="4">
    <source>
        <dbReference type="SMART" id="SM00906"/>
    </source>
</evidence>
<keyword evidence="6" id="KW-1185">Reference proteome</keyword>
<dbReference type="CDD" id="cd12148">
    <property type="entry name" value="fungal_TF_MHR"/>
    <property type="match status" value="1"/>
</dbReference>
<accession>A0ABR0S1E5</accession>
<gene>
    <name evidence="5" type="ORF">PMZ80_000809</name>
</gene>
<evidence type="ECO:0000256" key="1">
    <source>
        <dbReference type="ARBA" id="ARBA00004123"/>
    </source>
</evidence>
<dbReference type="SMART" id="SM00906">
    <property type="entry name" value="Fungal_trans"/>
    <property type="match status" value="1"/>
</dbReference>
<sequence length="733" mass="80646">MVETSSQNVSSPPENVFSSNGSGQEGTLDRDAGAGAPYTGSTHWSAILEHIHELKNEIVSGSDERVGEPVDHSEPDALFGSERPPSLAHILKAHLPPRIQVDRRISQYFNARYMIMPLIHSKQFRRQYEAFWQDPLKTNVMWVSIMFSLCCLAASLGVASSQSPDNVAIGINQRESFQTAAGQCLVLGNYSKPQPYVVEALSVYLQCKVIGSLDPQREVALIFGLQTRLAYLMGYHRDGSNFPKQLTPFETEMRRRTWAMVKQFDLLVAFQLGIPNNIPPESWDTRFPTNLLDSDFDEDAKALPPSRPEADVTQILYFVVKARIVDTYSKICHHSVSFPSVPPTTAVIMSLDAQIRAQAETIPESLRIRPVSQSITDPFYEVMVRLNLSFLWQKSLCILHRKYMAAPGNEYSYKTCVDAASSICTSLIDIHPELQEGGAFSSDNWMCSSFTVIDFLLATIILCLAMSVSRRKCTNAGTSPQQWLDLEETKSVLQILEKCQAICVDLQARSREARRVSSVISAVLGKLRITKQGSAGADGVREYHDTPNGTRPGNEQPSGTSTNGISMKPLSLNDAPTSINTSTVPIFYGSDKAFAEASSTGQVNSIPNMHLPTPAPSQPEVNSVGSGGFQHVTPTFRANGAAPQDFSMDVDLGPISDFMNGSDDASTIDWTQLDQFTGWYGHDSGPGIFDMMGTGLTPAVETHNVDYEDWESTPIYMLGARARDPVTGKSQQT</sequence>
<reference evidence="5 6" key="1">
    <citation type="journal article" date="2023" name="Res Sq">
        <title>Genomic and morphological characterization of Knufia obscura isolated from the Mars 2020 spacecraft assembly facility.</title>
        <authorList>
            <person name="Chander A.M."/>
            <person name="Teixeira M.M."/>
            <person name="Singh N.K."/>
            <person name="Williams M.P."/>
            <person name="Parker C.W."/>
            <person name="Leo P."/>
            <person name="Stajich J.E."/>
            <person name="Torok T."/>
            <person name="Tighe S."/>
            <person name="Mason C.E."/>
            <person name="Venkateswaran K."/>
        </authorList>
    </citation>
    <scope>NUCLEOTIDE SEQUENCE [LARGE SCALE GENOMIC DNA]</scope>
    <source>
        <strain evidence="5 6">CCFEE 5817</strain>
    </source>
</reference>
<dbReference type="GeneID" id="89994258"/>
<organism evidence="5 6">
    <name type="scientific">Knufia obscura</name>
    <dbReference type="NCBI Taxonomy" id="1635080"/>
    <lineage>
        <taxon>Eukaryota</taxon>
        <taxon>Fungi</taxon>
        <taxon>Dikarya</taxon>
        <taxon>Ascomycota</taxon>
        <taxon>Pezizomycotina</taxon>
        <taxon>Eurotiomycetes</taxon>
        <taxon>Chaetothyriomycetidae</taxon>
        <taxon>Chaetothyriales</taxon>
        <taxon>Trichomeriaceae</taxon>
        <taxon>Knufia</taxon>
    </lineage>
</organism>
<feature type="domain" description="Xylanolytic transcriptional activator regulatory" evidence="4">
    <location>
        <begin position="219"/>
        <end position="294"/>
    </location>
</feature>
<dbReference type="PANTHER" id="PTHR31001">
    <property type="entry name" value="UNCHARACTERIZED TRANSCRIPTIONAL REGULATORY PROTEIN"/>
    <property type="match status" value="1"/>
</dbReference>
<dbReference type="Proteomes" id="UP001334248">
    <property type="component" value="Unassembled WGS sequence"/>
</dbReference>
<feature type="region of interest" description="Disordered" evidence="3">
    <location>
        <begin position="535"/>
        <end position="568"/>
    </location>
</feature>
<dbReference type="RefSeq" id="XP_064734756.1">
    <property type="nucleotide sequence ID" value="XM_064869259.1"/>
</dbReference>
<evidence type="ECO:0000256" key="3">
    <source>
        <dbReference type="SAM" id="MobiDB-lite"/>
    </source>
</evidence>
<feature type="region of interest" description="Disordered" evidence="3">
    <location>
        <begin position="1"/>
        <end position="36"/>
    </location>
</feature>
<evidence type="ECO:0000313" key="5">
    <source>
        <dbReference type="EMBL" id="KAK5946666.1"/>
    </source>
</evidence>
<dbReference type="EMBL" id="JAVHJV010000001">
    <property type="protein sequence ID" value="KAK5946666.1"/>
    <property type="molecule type" value="Genomic_DNA"/>
</dbReference>
<keyword evidence="2" id="KW-0539">Nucleus</keyword>
<dbReference type="InterPro" id="IPR007219">
    <property type="entry name" value="XnlR_reg_dom"/>
</dbReference>
<protein>
    <recommendedName>
        <fullName evidence="4">Xylanolytic transcriptional activator regulatory domain-containing protein</fullName>
    </recommendedName>
</protein>
<proteinExistence type="predicted"/>
<feature type="compositionally biased region" description="Polar residues" evidence="3">
    <location>
        <begin position="547"/>
        <end position="565"/>
    </location>
</feature>
<comment type="caution">
    <text evidence="5">The sequence shown here is derived from an EMBL/GenBank/DDBJ whole genome shotgun (WGS) entry which is preliminary data.</text>
</comment>